<evidence type="ECO:0000313" key="1">
    <source>
        <dbReference type="EMBL" id="WHY88155.1"/>
    </source>
</evidence>
<name>A0AA95SAI9_9BACI</name>
<accession>A0AA95SAI9</accession>
<keyword evidence="2" id="KW-1185">Reference proteome</keyword>
<evidence type="ECO:0000313" key="2">
    <source>
        <dbReference type="Proteomes" id="UP001178288"/>
    </source>
</evidence>
<dbReference type="EMBL" id="CP126114">
    <property type="protein sequence ID" value="WHY88155.1"/>
    <property type="molecule type" value="Genomic_DNA"/>
</dbReference>
<gene>
    <name evidence="1" type="ORF">QNH39_10050</name>
</gene>
<proteinExistence type="predicted"/>
<organism evidence="1 2">
    <name type="scientific">Neobacillus novalis</name>
    <dbReference type="NCBI Taxonomy" id="220687"/>
    <lineage>
        <taxon>Bacteria</taxon>
        <taxon>Bacillati</taxon>
        <taxon>Bacillota</taxon>
        <taxon>Bacilli</taxon>
        <taxon>Bacillales</taxon>
        <taxon>Bacillaceae</taxon>
        <taxon>Neobacillus</taxon>
    </lineage>
</organism>
<dbReference type="Proteomes" id="UP001178288">
    <property type="component" value="Chromosome"/>
</dbReference>
<reference evidence="1" key="1">
    <citation type="submission" date="2023-05" db="EMBL/GenBank/DDBJ databases">
        <title>Comparative genomics of Bacillaceae isolates and their secondary metabolite potential.</title>
        <authorList>
            <person name="Song L."/>
            <person name="Nielsen L.J."/>
            <person name="Mohite O."/>
            <person name="Xu X."/>
            <person name="Weber T."/>
            <person name="Kovacs A.T."/>
        </authorList>
    </citation>
    <scope>NUCLEOTIDE SEQUENCE</scope>
    <source>
        <strain evidence="1">XLM17</strain>
    </source>
</reference>
<sequence>MFKVKSSINGIVMVVYGVNKIDECSAQFLFHLDGEWYWEDAENYEPIS</sequence>
<dbReference type="KEGG" id="nnv:QNH39_10050"/>
<dbReference type="AlphaFoldDB" id="A0AA95SAI9"/>
<protein>
    <submittedName>
        <fullName evidence="1">Uncharacterized protein</fullName>
    </submittedName>
</protein>
<dbReference type="RefSeq" id="WP_156482167.1">
    <property type="nucleotide sequence ID" value="NZ_CP126114.1"/>
</dbReference>